<evidence type="ECO:0000256" key="1">
    <source>
        <dbReference type="ARBA" id="ARBA00023242"/>
    </source>
</evidence>
<feature type="compositionally biased region" description="Polar residues" evidence="3">
    <location>
        <begin position="1"/>
        <end position="38"/>
    </location>
</feature>
<feature type="compositionally biased region" description="Polar residues" evidence="3">
    <location>
        <begin position="692"/>
        <end position="718"/>
    </location>
</feature>
<gene>
    <name evidence="5" type="primary">YEATS2</name>
    <name evidence="5" type="ORF">BG006_009931</name>
</gene>
<dbReference type="Pfam" id="PF25909">
    <property type="entry name" value="zf-C2H2_AHC1"/>
    <property type="match status" value="1"/>
</dbReference>
<evidence type="ECO:0000313" key="6">
    <source>
        <dbReference type="Proteomes" id="UP000696485"/>
    </source>
</evidence>
<proteinExistence type="predicted"/>
<feature type="region of interest" description="Disordered" evidence="3">
    <location>
        <begin position="404"/>
        <end position="429"/>
    </location>
</feature>
<dbReference type="Pfam" id="PF03366">
    <property type="entry name" value="YEATS"/>
    <property type="match status" value="1"/>
</dbReference>
<dbReference type="InterPro" id="IPR055129">
    <property type="entry name" value="YEATS_dom"/>
</dbReference>
<accession>A0A9P5SQE8</accession>
<dbReference type="PANTHER" id="PTHR23195">
    <property type="entry name" value="YEATS DOMAIN"/>
    <property type="match status" value="1"/>
</dbReference>
<evidence type="ECO:0000313" key="5">
    <source>
        <dbReference type="EMBL" id="KAF9336040.1"/>
    </source>
</evidence>
<dbReference type="CDD" id="cd16907">
    <property type="entry name" value="YEATS_YEATS2_like"/>
    <property type="match status" value="1"/>
</dbReference>
<dbReference type="InterPro" id="IPR058706">
    <property type="entry name" value="zf-C2H2_AHC1-like"/>
</dbReference>
<feature type="region of interest" description="Disordered" evidence="3">
    <location>
        <begin position="686"/>
        <end position="718"/>
    </location>
</feature>
<feature type="region of interest" description="Disordered" evidence="3">
    <location>
        <begin position="463"/>
        <end position="487"/>
    </location>
</feature>
<feature type="compositionally biased region" description="Low complexity" evidence="3">
    <location>
        <begin position="465"/>
        <end position="483"/>
    </location>
</feature>
<organism evidence="5 6">
    <name type="scientific">Podila minutissima</name>
    <dbReference type="NCBI Taxonomy" id="64525"/>
    <lineage>
        <taxon>Eukaryota</taxon>
        <taxon>Fungi</taxon>
        <taxon>Fungi incertae sedis</taxon>
        <taxon>Mucoromycota</taxon>
        <taxon>Mortierellomycotina</taxon>
        <taxon>Mortierellomycetes</taxon>
        <taxon>Mortierellales</taxon>
        <taxon>Mortierellaceae</taxon>
        <taxon>Podila</taxon>
    </lineage>
</organism>
<feature type="compositionally biased region" description="Polar residues" evidence="3">
    <location>
        <begin position="126"/>
        <end position="137"/>
    </location>
</feature>
<dbReference type="EMBL" id="JAAAUY010000075">
    <property type="protein sequence ID" value="KAF9336040.1"/>
    <property type="molecule type" value="Genomic_DNA"/>
</dbReference>
<comment type="caution">
    <text evidence="5">The sequence shown here is derived from an EMBL/GenBank/DDBJ whole genome shotgun (WGS) entry which is preliminary data.</text>
</comment>
<reference evidence="5" key="1">
    <citation type="journal article" date="2020" name="Fungal Divers.">
        <title>Resolving the Mortierellaceae phylogeny through synthesis of multi-gene phylogenetics and phylogenomics.</title>
        <authorList>
            <person name="Vandepol N."/>
            <person name="Liber J."/>
            <person name="Desiro A."/>
            <person name="Na H."/>
            <person name="Kennedy M."/>
            <person name="Barry K."/>
            <person name="Grigoriev I.V."/>
            <person name="Miller A.N."/>
            <person name="O'Donnell K."/>
            <person name="Stajich J.E."/>
            <person name="Bonito G."/>
        </authorList>
    </citation>
    <scope>NUCLEOTIDE SEQUENCE</scope>
    <source>
        <strain evidence="5">NVP1</strain>
    </source>
</reference>
<feature type="region of interest" description="Disordered" evidence="3">
    <location>
        <begin position="264"/>
        <end position="387"/>
    </location>
</feature>
<feature type="compositionally biased region" description="Low complexity" evidence="3">
    <location>
        <begin position="414"/>
        <end position="428"/>
    </location>
</feature>
<dbReference type="PROSITE" id="PS51037">
    <property type="entry name" value="YEATS"/>
    <property type="match status" value="1"/>
</dbReference>
<comment type="subcellular location">
    <subcellularLocation>
        <location evidence="2">Nucleus</location>
    </subcellularLocation>
</comment>
<keyword evidence="1 2" id="KW-0539">Nucleus</keyword>
<dbReference type="InterPro" id="IPR038704">
    <property type="entry name" value="YEAST_sf"/>
</dbReference>
<evidence type="ECO:0000256" key="3">
    <source>
        <dbReference type="SAM" id="MobiDB-lite"/>
    </source>
</evidence>
<dbReference type="AlphaFoldDB" id="A0A9P5SQE8"/>
<protein>
    <submittedName>
        <fullName evidence="5">YEATS domain-containing protein 2</fullName>
    </submittedName>
</protein>
<feature type="domain" description="YEATS" evidence="4">
    <location>
        <begin position="512"/>
        <end position="712"/>
    </location>
</feature>
<dbReference type="GO" id="GO:0005634">
    <property type="term" value="C:nucleus"/>
    <property type="evidence" value="ECO:0007669"/>
    <property type="project" value="UniProtKB-SubCell"/>
</dbReference>
<evidence type="ECO:0000259" key="4">
    <source>
        <dbReference type="PROSITE" id="PS51037"/>
    </source>
</evidence>
<feature type="region of interest" description="Disordered" evidence="3">
    <location>
        <begin position="126"/>
        <end position="160"/>
    </location>
</feature>
<feature type="region of interest" description="Disordered" evidence="3">
    <location>
        <begin position="1"/>
        <end position="56"/>
    </location>
</feature>
<evidence type="ECO:0000256" key="2">
    <source>
        <dbReference type="PROSITE-ProRule" id="PRU00376"/>
    </source>
</evidence>
<feature type="compositionally biased region" description="Low complexity" evidence="3">
    <location>
        <begin position="286"/>
        <end position="310"/>
    </location>
</feature>
<sequence length="1046" mass="114507">MATLPTSSTASHHTQDRGSGNNYNHPSMTPSLDMSDSGNIAIDGVTPPNSSSVGNDQVVTQASSLSGTSVLMEDETTRQKVTDIINHQFDLEILLRHAEGAVIAKELAKAERMLEDLRHAILSERQGSPYGNSTASRSLGVGHTAPTNPRFGTRPPGARRTVSSYRMPDALYAVRADGQFVRMGCPKCDRYDFGSTQGLTNHMRLSHRMIFKNTEEGVRFCGVVVSSSEVPLDHPCRTKIVFSSVGALDGSQDDFQKPRIKTYDEDVDLESEDGQSRANNRQSRKNSGASLHSSSNAGSESESESSDAGSGNDGPGAGKRRRSSLAPSMARPMKGKPVDKDSDDSDDNGDSTSDAPQRRSAGKGPMRKYGNVSQGQYTPQPPRIPTLDISRSTMQSRHIPSTLFGATEAPIPGSRMSSAASSRANSPSIHPLMSEHEVSEPSTPVTGVPARSLPPIPIPHPIRPPALSTPAPAPASAPVSAKPTQLGHHQPTIISFGPSAIQSGMPAPLDTVGSRFYVKRRIVIGNVSKFLPMDKRDPRLKDFPYKWMIYVDGTPKPEDVTAYVSKVEFHLHESYKPNHIVTVSEPPFHLSRFAWGETQIKVRLFFYDPRNKPVEVYHRLALDPTHCGRQVHGRERNVDLELDRHTLFQEVTPFKSRSKGSYNKLNGQSAMIINSAVDVTMADNGEDDEQELQNTLSKPNRPGTNGQALMSSSGTGTPTIDTVRAASIDEGILSRQKAKETTLSYCKACGSLWKQHREGALGVAGSMSEPVLLNEENGERIPNCPHHPKFYAAKEMGEEERVLLSLLMGRSKNKFALDMLKRCGIVDQNGRPLSAHDRLVFEQHWEAQASAESSAMDLDIGDNENSPVVDTIANVRKLSDAFQRLEVYKSRRSEIDWVLSVMDELKLKTLSLDNAGAHGNYSRDQRQEEIDSLLSTPGLEKVPESMSQRAVVGGLLVQATKAFLGRVLSKAVEVHRTETEAEKGPESIMMELDALHEPSEEAVKVSDKLLAPHHIYQALHSNPEELDFLTNQYEDMEGMGETMVGL</sequence>
<dbReference type="Gene3D" id="2.60.40.1970">
    <property type="entry name" value="YEATS domain"/>
    <property type="match status" value="1"/>
</dbReference>
<name>A0A9P5SQE8_9FUNG</name>
<dbReference type="InterPro" id="IPR005033">
    <property type="entry name" value="YEATS"/>
</dbReference>
<dbReference type="GO" id="GO:0006355">
    <property type="term" value="P:regulation of DNA-templated transcription"/>
    <property type="evidence" value="ECO:0007669"/>
    <property type="project" value="InterPro"/>
</dbReference>
<dbReference type="Proteomes" id="UP000696485">
    <property type="component" value="Unassembled WGS sequence"/>
</dbReference>
<feature type="compositionally biased region" description="Polar residues" evidence="3">
    <location>
        <begin position="47"/>
        <end position="56"/>
    </location>
</feature>
<keyword evidence="6" id="KW-1185">Reference proteome</keyword>
<dbReference type="GO" id="GO:0000785">
    <property type="term" value="C:chromatin"/>
    <property type="evidence" value="ECO:0007669"/>
    <property type="project" value="UniProtKB-ARBA"/>
</dbReference>